<dbReference type="SUPFAM" id="SSF57716">
    <property type="entry name" value="Glucocorticoid receptor-like (DNA-binding domain)"/>
    <property type="match status" value="1"/>
</dbReference>
<feature type="domain" description="ZAD" evidence="15">
    <location>
        <begin position="7"/>
        <end position="86"/>
    </location>
</feature>
<dbReference type="GO" id="GO:0005694">
    <property type="term" value="C:chromosome"/>
    <property type="evidence" value="ECO:0007669"/>
    <property type="project" value="UniProtKB-ARBA"/>
</dbReference>
<protein>
    <recommendedName>
        <fullName evidence="18">Protein krueppel</fullName>
    </recommendedName>
</protein>
<evidence type="ECO:0000256" key="4">
    <source>
        <dbReference type="ARBA" id="ARBA00022737"/>
    </source>
</evidence>
<feature type="binding site" evidence="12">
    <location>
        <position position="62"/>
    </location>
    <ligand>
        <name>Zn(2+)</name>
        <dbReference type="ChEBI" id="CHEBI:29105"/>
    </ligand>
</feature>
<dbReference type="GO" id="GO:0005634">
    <property type="term" value="C:nucleus"/>
    <property type="evidence" value="ECO:0007669"/>
    <property type="project" value="UniProtKB-SubCell"/>
</dbReference>
<keyword evidence="4" id="KW-0677">Repeat</keyword>
<dbReference type="EnsemblMetazoa" id="GAUT023193-RA">
    <property type="protein sequence ID" value="GAUT023193-PA"/>
    <property type="gene ID" value="GAUT023193"/>
</dbReference>
<evidence type="ECO:0000259" key="15">
    <source>
        <dbReference type="PROSITE" id="PS51915"/>
    </source>
</evidence>
<evidence type="ECO:0000259" key="14">
    <source>
        <dbReference type="PROSITE" id="PS50157"/>
    </source>
</evidence>
<evidence type="ECO:0000256" key="6">
    <source>
        <dbReference type="ARBA" id="ARBA00022833"/>
    </source>
</evidence>
<evidence type="ECO:0000256" key="13">
    <source>
        <dbReference type="SAM" id="MobiDB-lite"/>
    </source>
</evidence>
<feature type="binding site" evidence="12">
    <location>
        <position position="59"/>
    </location>
    <ligand>
        <name>Zn(2+)</name>
        <dbReference type="ChEBI" id="CHEBI:29105"/>
    </ligand>
</feature>
<dbReference type="SUPFAM" id="SSF57667">
    <property type="entry name" value="beta-beta-alpha zinc fingers"/>
    <property type="match status" value="4"/>
</dbReference>
<dbReference type="AlphaFoldDB" id="A0A1A9V1Y0"/>
<dbReference type="InterPro" id="IPR036236">
    <property type="entry name" value="Znf_C2H2_sf"/>
</dbReference>
<evidence type="ECO:0000256" key="12">
    <source>
        <dbReference type="PROSITE-ProRule" id="PRU01263"/>
    </source>
</evidence>
<keyword evidence="9" id="KW-0804">Transcription</keyword>
<evidence type="ECO:0000256" key="11">
    <source>
        <dbReference type="PROSITE-ProRule" id="PRU00042"/>
    </source>
</evidence>
<dbReference type="PANTHER" id="PTHR24393">
    <property type="entry name" value="ZINC FINGER PROTEIN"/>
    <property type="match status" value="1"/>
</dbReference>
<dbReference type="VEuPathDB" id="VectorBase:GAUT023193"/>
<dbReference type="Pfam" id="PF00096">
    <property type="entry name" value="zf-C2H2"/>
    <property type="match status" value="6"/>
</dbReference>
<sequence length="523" mass="60412">MSLDLRNQCRTCLKTDIKLQKLTAMIDAKAATTYKDALNTLANFLFKAEYEDEMPQRICDGCCRKLRSAQNFIQQAEEANSKLIQILKDIQHMPSLKQLDCLNENPIELSSTVEQCLQIKMEVENFESAAKDLEQIDNLIDNIAIKNEQQFDGDNQLLKSIDKDADADADADANYQSSAESIAQNESKDDSESSVDEFEDEYKPENAKSDSKTKRNKQRKLKKMSKYKLGEDDLLPVRCEECGKVLENSLILARHKRSTHLPEELKIPCPNCGRRFSRRCNMYAHMRTFHGQESVDVLLKNSNTIQYRYKCDKCSCKYTNKYKLQAHVKSKHGNKADENNEIKSNSDAVANEEGHQKSKKIYNYDKKFLCTICGLPCQSQSALTIHVRRHTGEKPFKCDLCDRAYARLYDVQIHRRSHTGEKPYKCTVCEKAFKRSNKLKIHMRTHTNERPYKCPHCERSFKQSKDLNIHIRTHTGERPYKCNVCQNTFTQSNSLKAHRTKYGHIEANTEENIPRAYNTILTT</sequence>
<evidence type="ECO:0008006" key="18">
    <source>
        <dbReference type="Google" id="ProtNLM"/>
    </source>
</evidence>
<evidence type="ECO:0000256" key="10">
    <source>
        <dbReference type="ARBA" id="ARBA00023242"/>
    </source>
</evidence>
<dbReference type="SMART" id="SM00355">
    <property type="entry name" value="ZnF_C2H2"/>
    <property type="match status" value="8"/>
</dbReference>
<dbReference type="FunFam" id="3.30.160.60:FF:002343">
    <property type="entry name" value="Zinc finger protein 33A"/>
    <property type="match status" value="1"/>
</dbReference>
<feature type="domain" description="C2H2-type" evidence="14">
    <location>
        <begin position="267"/>
        <end position="295"/>
    </location>
</feature>
<dbReference type="PROSITE" id="PS50157">
    <property type="entry name" value="ZINC_FINGER_C2H2_2"/>
    <property type="match status" value="8"/>
</dbReference>
<feature type="domain" description="C2H2-type" evidence="14">
    <location>
        <begin position="480"/>
        <end position="509"/>
    </location>
</feature>
<dbReference type="Gene3D" id="3.30.160.60">
    <property type="entry name" value="Classic Zinc Finger"/>
    <property type="match status" value="6"/>
</dbReference>
<accession>A0A1A9V1Y0</accession>
<evidence type="ECO:0000256" key="5">
    <source>
        <dbReference type="ARBA" id="ARBA00022771"/>
    </source>
</evidence>
<evidence type="ECO:0000256" key="7">
    <source>
        <dbReference type="ARBA" id="ARBA00023015"/>
    </source>
</evidence>
<feature type="domain" description="C2H2-type" evidence="14">
    <location>
        <begin position="452"/>
        <end position="479"/>
    </location>
</feature>
<evidence type="ECO:0000313" key="17">
    <source>
        <dbReference type="Proteomes" id="UP000078200"/>
    </source>
</evidence>
<keyword evidence="7" id="KW-0805">Transcription regulation</keyword>
<dbReference type="Proteomes" id="UP000078200">
    <property type="component" value="Unassembled WGS sequence"/>
</dbReference>
<keyword evidence="6 12" id="KW-0862">Zinc</keyword>
<comment type="similarity">
    <text evidence="2">Belongs to the krueppel C2H2-type zinc-finger protein family.</text>
</comment>
<dbReference type="PROSITE" id="PS51915">
    <property type="entry name" value="ZAD"/>
    <property type="match status" value="1"/>
</dbReference>
<dbReference type="GO" id="GO:0001228">
    <property type="term" value="F:DNA-binding transcription activator activity, RNA polymerase II-specific"/>
    <property type="evidence" value="ECO:0007669"/>
    <property type="project" value="TreeGrafter"/>
</dbReference>
<keyword evidence="10" id="KW-0539">Nucleus</keyword>
<dbReference type="FunFam" id="3.30.160.60:FF:001182">
    <property type="entry name" value="Zinc finger, C2H2 type"/>
    <property type="match status" value="1"/>
</dbReference>
<evidence type="ECO:0000256" key="1">
    <source>
        <dbReference type="ARBA" id="ARBA00004123"/>
    </source>
</evidence>
<dbReference type="SMART" id="SM00868">
    <property type="entry name" value="zf-AD"/>
    <property type="match status" value="1"/>
</dbReference>
<feature type="binding site" evidence="12">
    <location>
        <position position="12"/>
    </location>
    <ligand>
        <name>Zn(2+)</name>
        <dbReference type="ChEBI" id="CHEBI:29105"/>
    </ligand>
</feature>
<dbReference type="PANTHER" id="PTHR24393:SF15">
    <property type="entry name" value="IP01243P-RELATED"/>
    <property type="match status" value="1"/>
</dbReference>
<keyword evidence="17" id="KW-1185">Reference proteome</keyword>
<feature type="compositionally biased region" description="Basic and acidic residues" evidence="13">
    <location>
        <begin position="201"/>
        <end position="213"/>
    </location>
</feature>
<evidence type="ECO:0000256" key="3">
    <source>
        <dbReference type="ARBA" id="ARBA00022723"/>
    </source>
</evidence>
<organism evidence="16 17">
    <name type="scientific">Glossina austeni</name>
    <name type="common">Savannah tsetse fly</name>
    <dbReference type="NCBI Taxonomy" id="7395"/>
    <lineage>
        <taxon>Eukaryota</taxon>
        <taxon>Metazoa</taxon>
        <taxon>Ecdysozoa</taxon>
        <taxon>Arthropoda</taxon>
        <taxon>Hexapoda</taxon>
        <taxon>Insecta</taxon>
        <taxon>Pterygota</taxon>
        <taxon>Neoptera</taxon>
        <taxon>Endopterygota</taxon>
        <taxon>Diptera</taxon>
        <taxon>Brachycera</taxon>
        <taxon>Muscomorpha</taxon>
        <taxon>Hippoboscoidea</taxon>
        <taxon>Glossinidae</taxon>
        <taxon>Glossina</taxon>
    </lineage>
</organism>
<feature type="domain" description="C2H2-type" evidence="14">
    <location>
        <begin position="368"/>
        <end position="395"/>
    </location>
</feature>
<keyword evidence="8" id="KW-0238">DNA-binding</keyword>
<proteinExistence type="inferred from homology"/>
<feature type="domain" description="C2H2-type" evidence="14">
    <location>
        <begin position="237"/>
        <end position="265"/>
    </location>
</feature>
<comment type="subcellular location">
    <subcellularLocation>
        <location evidence="1">Nucleus</location>
    </subcellularLocation>
</comment>
<evidence type="ECO:0000256" key="2">
    <source>
        <dbReference type="ARBA" id="ARBA00006991"/>
    </source>
</evidence>
<keyword evidence="3 12" id="KW-0479">Metal-binding</keyword>
<dbReference type="GO" id="GO:0008270">
    <property type="term" value="F:zinc ion binding"/>
    <property type="evidence" value="ECO:0007669"/>
    <property type="project" value="UniProtKB-UniRule"/>
</dbReference>
<dbReference type="PROSITE" id="PS00028">
    <property type="entry name" value="ZINC_FINGER_C2H2_1"/>
    <property type="match status" value="8"/>
</dbReference>
<feature type="domain" description="C2H2-type" evidence="14">
    <location>
        <begin position="309"/>
        <end position="337"/>
    </location>
</feature>
<feature type="region of interest" description="Disordered" evidence="13">
    <location>
        <begin position="330"/>
        <end position="355"/>
    </location>
</feature>
<name>A0A1A9V1Y0_GLOAU</name>
<dbReference type="GO" id="GO:0000978">
    <property type="term" value="F:RNA polymerase II cis-regulatory region sequence-specific DNA binding"/>
    <property type="evidence" value="ECO:0007669"/>
    <property type="project" value="TreeGrafter"/>
</dbReference>
<dbReference type="STRING" id="7395.A0A1A9V1Y0"/>
<evidence type="ECO:0000313" key="16">
    <source>
        <dbReference type="EnsemblMetazoa" id="GAUT023193-PA"/>
    </source>
</evidence>
<dbReference type="InterPro" id="IPR013087">
    <property type="entry name" value="Znf_C2H2_type"/>
</dbReference>
<dbReference type="FunFam" id="3.30.160.60:FF:000072">
    <property type="entry name" value="zinc finger protein 143 isoform X1"/>
    <property type="match status" value="1"/>
</dbReference>
<dbReference type="FunFam" id="3.30.160.60:FF:001732">
    <property type="entry name" value="Zgc:162936"/>
    <property type="match status" value="1"/>
</dbReference>
<feature type="binding site" evidence="12">
    <location>
        <position position="9"/>
    </location>
    <ligand>
        <name>Zn(2+)</name>
        <dbReference type="ChEBI" id="CHEBI:29105"/>
    </ligand>
</feature>
<dbReference type="Pfam" id="PF07776">
    <property type="entry name" value="zf-AD"/>
    <property type="match status" value="1"/>
</dbReference>
<feature type="region of interest" description="Disordered" evidence="13">
    <location>
        <begin position="168"/>
        <end position="222"/>
    </location>
</feature>
<reference evidence="16" key="1">
    <citation type="submission" date="2020-05" db="UniProtKB">
        <authorList>
            <consortium name="EnsemblMetazoa"/>
        </authorList>
    </citation>
    <scope>IDENTIFICATION</scope>
    <source>
        <strain evidence="16">TTRI</strain>
    </source>
</reference>
<dbReference type="InterPro" id="IPR012934">
    <property type="entry name" value="Znf_AD"/>
</dbReference>
<evidence type="ECO:0000256" key="9">
    <source>
        <dbReference type="ARBA" id="ARBA00023163"/>
    </source>
</evidence>
<keyword evidence="5 11" id="KW-0863">Zinc-finger</keyword>
<feature type="domain" description="C2H2-type" evidence="14">
    <location>
        <begin position="396"/>
        <end position="423"/>
    </location>
</feature>
<dbReference type="Gene3D" id="3.40.1800.20">
    <property type="match status" value="1"/>
</dbReference>
<feature type="compositionally biased region" description="Polar residues" evidence="13">
    <location>
        <begin position="174"/>
        <end position="185"/>
    </location>
</feature>
<feature type="domain" description="C2H2-type" evidence="14">
    <location>
        <begin position="424"/>
        <end position="451"/>
    </location>
</feature>
<evidence type="ECO:0000256" key="8">
    <source>
        <dbReference type="ARBA" id="ARBA00023125"/>
    </source>
</evidence>